<dbReference type="AlphaFoldDB" id="A0A1R3IWS1"/>
<dbReference type="STRING" id="210143.A0A1R3IWS1"/>
<evidence type="ECO:0000256" key="1">
    <source>
        <dbReference type="ARBA" id="ARBA00008874"/>
    </source>
</evidence>
<dbReference type="PROSITE" id="PS50011">
    <property type="entry name" value="PROTEIN_KINASE_DOM"/>
    <property type="match status" value="1"/>
</dbReference>
<dbReference type="PANTHER" id="PTHR48014:SF21">
    <property type="entry name" value="SERINE_THREONINE-PROTEIN KINASE FRAY2"/>
    <property type="match status" value="1"/>
</dbReference>
<dbReference type="Pfam" id="PF00069">
    <property type="entry name" value="Pkinase"/>
    <property type="match status" value="1"/>
</dbReference>
<gene>
    <name evidence="3" type="ORF">CCACVL1_09313</name>
</gene>
<dbReference type="SUPFAM" id="SSF56112">
    <property type="entry name" value="Protein kinase-like (PK-like)"/>
    <property type="match status" value="1"/>
</dbReference>
<dbReference type="InterPro" id="IPR011009">
    <property type="entry name" value="Kinase-like_dom_sf"/>
</dbReference>
<dbReference type="Proteomes" id="UP000188268">
    <property type="component" value="Unassembled WGS sequence"/>
</dbReference>
<dbReference type="PANTHER" id="PTHR48014">
    <property type="entry name" value="SERINE/THREONINE-PROTEIN KINASE FRAY2"/>
    <property type="match status" value="1"/>
</dbReference>
<keyword evidence="4" id="KW-1185">Reference proteome</keyword>
<sequence>MSKGSCLHHLKKSYPNGFEEAIIASILKETLRGLEYLHRQGYIHRDVKVGNVLLHHDGTVKLTDFGVSACMFEEGDIQHR</sequence>
<dbReference type="InterPro" id="IPR008271">
    <property type="entry name" value="Ser/Thr_kinase_AS"/>
</dbReference>
<protein>
    <recommendedName>
        <fullName evidence="2">Protein kinase domain-containing protein</fullName>
    </recommendedName>
</protein>
<proteinExistence type="inferred from homology"/>
<reference evidence="3 4" key="1">
    <citation type="submission" date="2013-09" db="EMBL/GenBank/DDBJ databases">
        <title>Corchorus capsularis genome sequencing.</title>
        <authorList>
            <person name="Alam M."/>
            <person name="Haque M.S."/>
            <person name="Islam M.S."/>
            <person name="Emdad E.M."/>
            <person name="Islam M.M."/>
            <person name="Ahmed B."/>
            <person name="Halim A."/>
            <person name="Hossen Q.M.M."/>
            <person name="Hossain M.Z."/>
            <person name="Ahmed R."/>
            <person name="Khan M.M."/>
            <person name="Islam R."/>
            <person name="Rashid M.M."/>
            <person name="Khan S.A."/>
            <person name="Rahman M.S."/>
            <person name="Alam M."/>
        </authorList>
    </citation>
    <scope>NUCLEOTIDE SEQUENCE [LARGE SCALE GENOMIC DNA]</scope>
    <source>
        <strain evidence="4">cv. CVL-1</strain>
        <tissue evidence="3">Whole seedling</tissue>
    </source>
</reference>
<evidence type="ECO:0000313" key="3">
    <source>
        <dbReference type="EMBL" id="OMO87026.1"/>
    </source>
</evidence>
<dbReference type="GO" id="GO:0043539">
    <property type="term" value="F:protein serine/threonine kinase activator activity"/>
    <property type="evidence" value="ECO:0007669"/>
    <property type="project" value="InterPro"/>
</dbReference>
<name>A0A1R3IWS1_COCAP</name>
<feature type="domain" description="Protein kinase" evidence="2">
    <location>
        <begin position="1"/>
        <end position="80"/>
    </location>
</feature>
<dbReference type="EMBL" id="AWWV01009338">
    <property type="protein sequence ID" value="OMO87026.1"/>
    <property type="molecule type" value="Genomic_DNA"/>
</dbReference>
<comment type="caution">
    <text evidence="3">The sequence shown here is derived from an EMBL/GenBank/DDBJ whole genome shotgun (WGS) entry which is preliminary data.</text>
</comment>
<organism evidence="3 4">
    <name type="scientific">Corchorus capsularis</name>
    <name type="common">Jute</name>
    <dbReference type="NCBI Taxonomy" id="210143"/>
    <lineage>
        <taxon>Eukaryota</taxon>
        <taxon>Viridiplantae</taxon>
        <taxon>Streptophyta</taxon>
        <taxon>Embryophyta</taxon>
        <taxon>Tracheophyta</taxon>
        <taxon>Spermatophyta</taxon>
        <taxon>Magnoliopsida</taxon>
        <taxon>eudicotyledons</taxon>
        <taxon>Gunneridae</taxon>
        <taxon>Pentapetalae</taxon>
        <taxon>rosids</taxon>
        <taxon>malvids</taxon>
        <taxon>Malvales</taxon>
        <taxon>Malvaceae</taxon>
        <taxon>Grewioideae</taxon>
        <taxon>Apeibeae</taxon>
        <taxon>Corchorus</taxon>
    </lineage>
</organism>
<dbReference type="InterPro" id="IPR000719">
    <property type="entry name" value="Prot_kinase_dom"/>
</dbReference>
<dbReference type="GO" id="GO:0004672">
    <property type="term" value="F:protein kinase activity"/>
    <property type="evidence" value="ECO:0007669"/>
    <property type="project" value="InterPro"/>
</dbReference>
<dbReference type="Gene3D" id="1.10.510.10">
    <property type="entry name" value="Transferase(Phosphotransferase) domain 1"/>
    <property type="match status" value="1"/>
</dbReference>
<comment type="similarity">
    <text evidence="1">Belongs to the protein kinase superfamily. STE Ser/Thr protein kinase family. STE20 subfamily.</text>
</comment>
<dbReference type="InterPro" id="IPR047173">
    <property type="entry name" value="STRAD_A/B-like"/>
</dbReference>
<dbReference type="Gramene" id="OMO87026">
    <property type="protein sequence ID" value="OMO87026"/>
    <property type="gene ID" value="CCACVL1_09313"/>
</dbReference>
<evidence type="ECO:0000313" key="4">
    <source>
        <dbReference type="Proteomes" id="UP000188268"/>
    </source>
</evidence>
<dbReference type="GO" id="GO:0005524">
    <property type="term" value="F:ATP binding"/>
    <property type="evidence" value="ECO:0007669"/>
    <property type="project" value="InterPro"/>
</dbReference>
<accession>A0A1R3IWS1</accession>
<evidence type="ECO:0000259" key="2">
    <source>
        <dbReference type="PROSITE" id="PS50011"/>
    </source>
</evidence>
<dbReference type="OrthoDB" id="248923at2759"/>
<dbReference type="PROSITE" id="PS00108">
    <property type="entry name" value="PROTEIN_KINASE_ST"/>
    <property type="match status" value="1"/>
</dbReference>